<comment type="caution">
    <text evidence="1">The sequence shown here is derived from an EMBL/GenBank/DDBJ whole genome shotgun (WGS) entry which is preliminary data.</text>
</comment>
<gene>
    <name evidence="1" type="ORF">HMPREF9470_02138</name>
</gene>
<sequence>MFRGYDAKFKFDLLFTNTDRDDNCIVLNTDLGSKTKVRVWVNAKVSSVDDKSSLSFSGFNLGYKTPDGENVAAVRYKTNI</sequence>
<dbReference type="Proteomes" id="UP000037392">
    <property type="component" value="Unassembled WGS sequence"/>
</dbReference>
<proteinExistence type="predicted"/>
<dbReference type="EMBL" id="ADLK01000019">
    <property type="protein sequence ID" value="KMW20123.1"/>
    <property type="molecule type" value="Genomic_DNA"/>
</dbReference>
<dbReference type="RefSeq" id="WP_048929811.1">
    <property type="nucleotide sequence ID" value="NZ_KQ235877.1"/>
</dbReference>
<organism evidence="1 2">
    <name type="scientific">[Clostridium] citroniae WAL-19142</name>
    <dbReference type="NCBI Taxonomy" id="742734"/>
    <lineage>
        <taxon>Bacteria</taxon>
        <taxon>Bacillati</taxon>
        <taxon>Bacillota</taxon>
        <taxon>Clostridia</taxon>
        <taxon>Lachnospirales</taxon>
        <taxon>Lachnospiraceae</taxon>
        <taxon>Enterocloster</taxon>
    </lineage>
</organism>
<name>A0A0J9C4V2_9FIRM</name>
<dbReference type="OrthoDB" id="9891444at2"/>
<dbReference type="PATRIC" id="fig|742734.4.peg.2299"/>
<protein>
    <submittedName>
        <fullName evidence="1">Uncharacterized protein</fullName>
    </submittedName>
</protein>
<reference evidence="1 2" key="1">
    <citation type="submission" date="2011-04" db="EMBL/GenBank/DDBJ databases">
        <title>The Genome Sequence of Clostridium citroniae WAL-19142.</title>
        <authorList>
            <consortium name="The Broad Institute Genome Sequencing Platform"/>
            <person name="Earl A."/>
            <person name="Ward D."/>
            <person name="Feldgarden M."/>
            <person name="Gevers D."/>
            <person name="Warren Y.A."/>
            <person name="Tyrrell K.L."/>
            <person name="Citron D.M."/>
            <person name="Goldstein E.J."/>
            <person name="Daigneault M."/>
            <person name="Allen-Vercoe E."/>
            <person name="Young S.K."/>
            <person name="Zeng Q."/>
            <person name="Gargeya S."/>
            <person name="Fitzgerald M."/>
            <person name="Haas B."/>
            <person name="Abouelleil A."/>
            <person name="Alvarado L."/>
            <person name="Arachchi H.M."/>
            <person name="Berlin A."/>
            <person name="Brown A."/>
            <person name="Chapman S.B."/>
            <person name="Chen Z."/>
            <person name="Dunbar C."/>
            <person name="Freedman E."/>
            <person name="Gearin G."/>
            <person name="Gellesch M."/>
            <person name="Goldberg J."/>
            <person name="Griggs A."/>
            <person name="Gujja S."/>
            <person name="Heilman E.R."/>
            <person name="Heiman D."/>
            <person name="Howarth C."/>
            <person name="Larson L."/>
            <person name="Lui A."/>
            <person name="MacDonald P.J."/>
            <person name="Mehta T."/>
            <person name="Montmayeur A."/>
            <person name="Murphy C."/>
            <person name="Neiman D."/>
            <person name="Pearson M."/>
            <person name="Priest M."/>
            <person name="Roberts A."/>
            <person name="Saif S."/>
            <person name="Shea T."/>
            <person name="Shenoy N."/>
            <person name="Sisk P."/>
            <person name="Stolte C."/>
            <person name="Sykes S."/>
            <person name="White J."/>
            <person name="Yandava C."/>
            <person name="Wortman J."/>
            <person name="Nusbaum C."/>
            <person name="Birren B."/>
        </authorList>
    </citation>
    <scope>NUCLEOTIDE SEQUENCE [LARGE SCALE GENOMIC DNA]</scope>
    <source>
        <strain evidence="1 2">WAL-19142</strain>
    </source>
</reference>
<evidence type="ECO:0000313" key="1">
    <source>
        <dbReference type="EMBL" id="KMW20123.1"/>
    </source>
</evidence>
<accession>A0A0J9C4V2</accession>
<dbReference type="AlphaFoldDB" id="A0A0J9C4V2"/>
<dbReference type="GeneID" id="93161919"/>
<evidence type="ECO:0000313" key="2">
    <source>
        <dbReference type="Proteomes" id="UP000037392"/>
    </source>
</evidence>